<dbReference type="RefSeq" id="WP_135644430.1">
    <property type="nucleotide sequence ID" value="NZ_RQGH01000029.1"/>
</dbReference>
<protein>
    <submittedName>
        <fullName evidence="2">DUF393 domain-containing protein</fullName>
    </submittedName>
</protein>
<dbReference type="InterPro" id="IPR007263">
    <property type="entry name" value="DCC1-like"/>
</dbReference>
<dbReference type="Proteomes" id="UP000297567">
    <property type="component" value="Unassembled WGS sequence"/>
</dbReference>
<keyword evidence="3" id="KW-1185">Reference proteome</keyword>
<comment type="caution">
    <text evidence="2">The sequence shown here is derived from an EMBL/GenBank/DDBJ whole genome shotgun (WGS) entry which is preliminary data.</text>
</comment>
<evidence type="ECO:0000256" key="1">
    <source>
        <dbReference type="SAM" id="Phobius"/>
    </source>
</evidence>
<keyword evidence="1" id="KW-1133">Transmembrane helix</keyword>
<evidence type="ECO:0000313" key="3">
    <source>
        <dbReference type="Proteomes" id="UP000297567"/>
    </source>
</evidence>
<sequence length="118" mass="13954">MNQTQKNLLIYDGNCGFCAGLAERIQKNSVKPIEILSFHTVSETELRNIHNQLTIDRCQGEVQWIQEGNRYPGFFAVRILLWNVKYIRYFVWILYLPPIPFLGMFVMYVLKKIRIQLS</sequence>
<dbReference type="Pfam" id="PF04134">
    <property type="entry name" value="DCC1-like"/>
    <property type="match status" value="1"/>
</dbReference>
<evidence type="ECO:0000313" key="2">
    <source>
        <dbReference type="EMBL" id="TGL61336.1"/>
    </source>
</evidence>
<reference evidence="2" key="1">
    <citation type="journal article" date="2019" name="PLoS Negl. Trop. Dis.">
        <title>Revisiting the worldwide diversity of Leptospira species in the environment.</title>
        <authorList>
            <person name="Vincent A.T."/>
            <person name="Schiettekatte O."/>
            <person name="Bourhy P."/>
            <person name="Veyrier F.J."/>
            <person name="Picardeau M."/>
        </authorList>
    </citation>
    <scope>NUCLEOTIDE SEQUENCE [LARGE SCALE GENOMIC DNA]</scope>
    <source>
        <strain evidence="2">201702451</strain>
    </source>
</reference>
<dbReference type="EMBL" id="RQGH01000029">
    <property type="protein sequence ID" value="TGL61336.1"/>
    <property type="molecule type" value="Genomic_DNA"/>
</dbReference>
<feature type="transmembrane region" description="Helical" evidence="1">
    <location>
        <begin position="89"/>
        <end position="110"/>
    </location>
</feature>
<dbReference type="GO" id="GO:0015035">
    <property type="term" value="F:protein-disulfide reductase activity"/>
    <property type="evidence" value="ECO:0007669"/>
    <property type="project" value="InterPro"/>
</dbReference>
<accession>A0A4Z1A3V6</accession>
<name>A0A4Z1A3V6_9LEPT</name>
<keyword evidence="1" id="KW-0812">Transmembrane</keyword>
<dbReference type="AlphaFoldDB" id="A0A4Z1A3V6"/>
<gene>
    <name evidence="2" type="ORF">EHQ62_15265</name>
</gene>
<proteinExistence type="predicted"/>
<keyword evidence="1" id="KW-0472">Membrane</keyword>
<organism evidence="2 3">
    <name type="scientific">Leptospira jelokensis</name>
    <dbReference type="NCBI Taxonomy" id="2484931"/>
    <lineage>
        <taxon>Bacteria</taxon>
        <taxon>Pseudomonadati</taxon>
        <taxon>Spirochaetota</taxon>
        <taxon>Spirochaetia</taxon>
        <taxon>Leptospirales</taxon>
        <taxon>Leptospiraceae</taxon>
        <taxon>Leptospira</taxon>
    </lineage>
</organism>